<proteinExistence type="inferred from homology"/>
<dbReference type="PANTHER" id="PTHR11220">
    <property type="entry name" value="HEME-BINDING PROTEIN-RELATED"/>
    <property type="match status" value="1"/>
</dbReference>
<evidence type="ECO:0000313" key="2">
    <source>
        <dbReference type="EMBL" id="ROT82614.1"/>
    </source>
</evidence>
<dbReference type="Gene3D" id="3.20.80.10">
    <property type="entry name" value="Regulatory factor, effector binding domain"/>
    <property type="match status" value="1"/>
</dbReference>
<evidence type="ECO:0000313" key="3">
    <source>
        <dbReference type="Proteomes" id="UP000283509"/>
    </source>
</evidence>
<dbReference type="AlphaFoldDB" id="A0A423U1S3"/>
<dbReference type="Pfam" id="PF04832">
    <property type="entry name" value="SOUL"/>
    <property type="match status" value="1"/>
</dbReference>
<dbReference type="GO" id="GO:0020037">
    <property type="term" value="F:heme binding"/>
    <property type="evidence" value="ECO:0007669"/>
    <property type="project" value="TreeGrafter"/>
</dbReference>
<name>A0A423U1S3_PENVA</name>
<comment type="similarity">
    <text evidence="1">Belongs to the HEBP family.</text>
</comment>
<sequence length="112" mass="12786">MTMPITIKKTPVAGKVNVQVCFYIHTAHQANPPTPTNAKLYIEERPAFTAFVRTFSGFVNNGRIWEEAAEALKVDLEAAQEDGVDFSFFYRAGYNSPNKLKNRRNEVWFLKN</sequence>
<dbReference type="EMBL" id="QCYY01000796">
    <property type="protein sequence ID" value="ROT82614.1"/>
    <property type="molecule type" value="Genomic_DNA"/>
</dbReference>
<dbReference type="SUPFAM" id="SSF55136">
    <property type="entry name" value="Probable bacterial effector-binding domain"/>
    <property type="match status" value="1"/>
</dbReference>
<comment type="caution">
    <text evidence="2">The sequence shown here is derived from an EMBL/GenBank/DDBJ whole genome shotgun (WGS) entry which is preliminary data.</text>
</comment>
<evidence type="ECO:0000256" key="1">
    <source>
        <dbReference type="ARBA" id="ARBA00009817"/>
    </source>
</evidence>
<gene>
    <name evidence="2" type="ORF">C7M84_024208</name>
</gene>
<keyword evidence="3" id="KW-1185">Reference proteome</keyword>
<dbReference type="PANTHER" id="PTHR11220:SF72">
    <property type="entry name" value="HEME-BINDING PROTEIN 2-LIKE ISOFORM X2"/>
    <property type="match status" value="1"/>
</dbReference>
<dbReference type="OrthoDB" id="6424451at2759"/>
<reference evidence="2 3" key="2">
    <citation type="submission" date="2019-01" db="EMBL/GenBank/DDBJ databases">
        <title>The decoding of complex shrimp genome reveals the adaptation for benthos swimmer, frequently molting mechanism and breeding impact on genome.</title>
        <authorList>
            <person name="Sun Y."/>
            <person name="Gao Y."/>
            <person name="Yu Y."/>
        </authorList>
    </citation>
    <scope>NUCLEOTIDE SEQUENCE [LARGE SCALE GENOMIC DNA]</scope>
    <source>
        <tissue evidence="2">Muscle</tissue>
    </source>
</reference>
<dbReference type="InterPro" id="IPR006917">
    <property type="entry name" value="SOUL_heme-bd"/>
</dbReference>
<organism evidence="2 3">
    <name type="scientific">Penaeus vannamei</name>
    <name type="common">Whiteleg shrimp</name>
    <name type="synonym">Litopenaeus vannamei</name>
    <dbReference type="NCBI Taxonomy" id="6689"/>
    <lineage>
        <taxon>Eukaryota</taxon>
        <taxon>Metazoa</taxon>
        <taxon>Ecdysozoa</taxon>
        <taxon>Arthropoda</taxon>
        <taxon>Crustacea</taxon>
        <taxon>Multicrustacea</taxon>
        <taxon>Malacostraca</taxon>
        <taxon>Eumalacostraca</taxon>
        <taxon>Eucarida</taxon>
        <taxon>Decapoda</taxon>
        <taxon>Dendrobranchiata</taxon>
        <taxon>Penaeoidea</taxon>
        <taxon>Penaeidae</taxon>
        <taxon>Penaeus</taxon>
    </lineage>
</organism>
<dbReference type="Proteomes" id="UP000283509">
    <property type="component" value="Unassembled WGS sequence"/>
</dbReference>
<protein>
    <submittedName>
        <fullName evidence="2">Heme-binding protein 2</fullName>
    </submittedName>
</protein>
<accession>A0A423U1S3</accession>
<reference evidence="2 3" key="1">
    <citation type="submission" date="2018-04" db="EMBL/GenBank/DDBJ databases">
        <authorList>
            <person name="Zhang X."/>
            <person name="Yuan J."/>
            <person name="Li F."/>
            <person name="Xiang J."/>
        </authorList>
    </citation>
    <scope>NUCLEOTIDE SEQUENCE [LARGE SCALE GENOMIC DNA]</scope>
    <source>
        <tissue evidence="2">Muscle</tissue>
    </source>
</reference>
<dbReference type="InterPro" id="IPR011256">
    <property type="entry name" value="Reg_factor_effector_dom_sf"/>
</dbReference>